<keyword evidence="1" id="KW-0812">Transmembrane</keyword>
<reference evidence="2" key="1">
    <citation type="journal article" date="2011" name="Mitochondrial DNA">
        <title>The mitochondrial genome of Polylabris halichoeres (Monogenea: Microcotylidae).</title>
        <authorList>
            <person name="Zhang J."/>
            <person name="Wu X."/>
            <person name="Xie M."/>
            <person name="Xu X."/>
            <person name="Li A."/>
        </authorList>
    </citation>
    <scope>NUCLEOTIDE SEQUENCE</scope>
</reference>
<keyword evidence="1" id="KW-0472">Membrane</keyword>
<name>G3F9Y9_POLHA</name>
<feature type="transmembrane region" description="Helical" evidence="1">
    <location>
        <begin position="111"/>
        <end position="130"/>
    </location>
</feature>
<evidence type="ECO:0000313" key="2">
    <source>
        <dbReference type="EMBL" id="AEB55011.1"/>
    </source>
</evidence>
<geneLocation type="mitochondrion" evidence="2"/>
<protein>
    <submittedName>
        <fullName evidence="2">ATP synthase F0 subunit 6</fullName>
    </submittedName>
</protein>
<gene>
    <name evidence="2" type="primary">atp6</name>
</gene>
<keyword evidence="2" id="KW-0496">Mitochondrion</keyword>
<keyword evidence="1" id="KW-1133">Transmembrane helix</keyword>
<accession>G3F9Y9</accession>
<organism evidence="2">
    <name type="scientific">Polylabris halichoeres</name>
    <name type="common">Flatworm</name>
    <dbReference type="NCBI Taxonomy" id="1004784"/>
    <lineage>
        <taxon>Eukaryota</taxon>
        <taxon>Metazoa</taxon>
        <taxon>Spiralia</taxon>
        <taxon>Lophotrochozoa</taxon>
        <taxon>Platyhelminthes</taxon>
        <taxon>Monogenea</taxon>
        <taxon>Polyopisthocotylea</taxon>
        <taxon>Mazocraeidea</taxon>
        <taxon>Microcotylidae</taxon>
        <taxon>Polylabris</taxon>
    </lineage>
</organism>
<sequence>MSRFNSLLFNFNIWQSFHYSYFTFICAGTLIISQVPYIWSFSVIYVVIPFLMGVRPLGLALYNLLNFIKILVISVPKELPSVAFSVVITPFIFIGECCSQMLRPITLLLRLLVNLTFAYLVSLTVASQFVEKLISFNLSPKIIIIYCFSVFYFFYEIFMGFLLTYVSHAMLLSLISDMYHVGHVKFFSK</sequence>
<proteinExistence type="predicted"/>
<feature type="transmembrane region" description="Helical" evidence="1">
    <location>
        <begin position="20"/>
        <end position="47"/>
    </location>
</feature>
<feature type="transmembrane region" description="Helical" evidence="1">
    <location>
        <begin position="142"/>
        <end position="166"/>
    </location>
</feature>
<dbReference type="RefSeq" id="YP_004891184.1">
    <property type="nucleotide sequence ID" value="NC_016057.1"/>
</dbReference>
<dbReference type="AlphaFoldDB" id="G3F9Y9"/>
<dbReference type="CTD" id="4508"/>
<evidence type="ECO:0000256" key="1">
    <source>
        <dbReference type="SAM" id="Phobius"/>
    </source>
</evidence>
<dbReference type="GeneID" id="11256244"/>
<dbReference type="EMBL" id="JF505509">
    <property type="protein sequence ID" value="AEB55011.1"/>
    <property type="molecule type" value="Genomic_DNA"/>
</dbReference>